<evidence type="ECO:0008006" key="4">
    <source>
        <dbReference type="Google" id="ProtNLM"/>
    </source>
</evidence>
<keyword evidence="1" id="KW-0677">Repeat</keyword>
<dbReference type="KEGG" id="ddi:DDB_G0288905"/>
<organism evidence="2 3">
    <name type="scientific">Dictyostelium discoideum</name>
    <name type="common">Social amoeba</name>
    <dbReference type="NCBI Taxonomy" id="44689"/>
    <lineage>
        <taxon>Eukaryota</taxon>
        <taxon>Amoebozoa</taxon>
        <taxon>Evosea</taxon>
        <taxon>Eumycetozoa</taxon>
        <taxon>Dictyostelia</taxon>
        <taxon>Dictyosteliales</taxon>
        <taxon>Dictyosteliaceae</taxon>
        <taxon>Dictyostelium</taxon>
    </lineage>
</organism>
<evidence type="ECO:0000313" key="3">
    <source>
        <dbReference type="Proteomes" id="UP000002195"/>
    </source>
</evidence>
<evidence type="ECO:0000313" key="2">
    <source>
        <dbReference type="EMBL" id="EAL62976.1"/>
    </source>
</evidence>
<dbReference type="PANTHER" id="PTHR32134:SF169">
    <property type="entry name" value="FNIP REPEAT-CONTAINING PROTEIN-RELATED"/>
    <property type="match status" value="1"/>
</dbReference>
<dbReference type="InterPro" id="IPR051251">
    <property type="entry name" value="STK_FNIP-Repeat"/>
</dbReference>
<reference evidence="2 3" key="1">
    <citation type="journal article" date="2005" name="Nature">
        <title>The genome of the social amoeba Dictyostelium discoideum.</title>
        <authorList>
            <consortium name="The Dictyostelium discoideum Sequencing Consortium"/>
            <person name="Eichinger L."/>
            <person name="Pachebat J.A."/>
            <person name="Glockner G."/>
            <person name="Rajandream M.A."/>
            <person name="Sucgang R."/>
            <person name="Berriman M."/>
            <person name="Song J."/>
            <person name="Olsen R."/>
            <person name="Szafranski K."/>
            <person name="Xu Q."/>
            <person name="Tunggal B."/>
            <person name="Kummerfeld S."/>
            <person name="Madera M."/>
            <person name="Konfortov B.A."/>
            <person name="Rivero F."/>
            <person name="Bankier A.T."/>
            <person name="Lehmann R."/>
            <person name="Hamlin N."/>
            <person name="Davies R."/>
            <person name="Gaudet P."/>
            <person name="Fey P."/>
            <person name="Pilcher K."/>
            <person name="Chen G."/>
            <person name="Saunders D."/>
            <person name="Sodergren E."/>
            <person name="Davis P."/>
            <person name="Kerhornou A."/>
            <person name="Nie X."/>
            <person name="Hall N."/>
            <person name="Anjard C."/>
            <person name="Hemphill L."/>
            <person name="Bason N."/>
            <person name="Farbrother P."/>
            <person name="Desany B."/>
            <person name="Just E."/>
            <person name="Morio T."/>
            <person name="Rost R."/>
            <person name="Churcher C."/>
            <person name="Cooper J."/>
            <person name="Haydock S."/>
            <person name="van Driessche N."/>
            <person name="Cronin A."/>
            <person name="Goodhead I."/>
            <person name="Muzny D."/>
            <person name="Mourier T."/>
            <person name="Pain A."/>
            <person name="Lu M."/>
            <person name="Harper D."/>
            <person name="Lindsay R."/>
            <person name="Hauser H."/>
            <person name="James K."/>
            <person name="Quiles M."/>
            <person name="Madan Babu M."/>
            <person name="Saito T."/>
            <person name="Buchrieser C."/>
            <person name="Wardroper A."/>
            <person name="Felder M."/>
            <person name="Thangavelu M."/>
            <person name="Johnson D."/>
            <person name="Knights A."/>
            <person name="Loulseged H."/>
            <person name="Mungall K."/>
            <person name="Oliver K."/>
            <person name="Price C."/>
            <person name="Quail M.A."/>
            <person name="Urushihara H."/>
            <person name="Hernandez J."/>
            <person name="Rabbinowitsch E."/>
            <person name="Steffen D."/>
            <person name="Sanders M."/>
            <person name="Ma J."/>
            <person name="Kohara Y."/>
            <person name="Sharp S."/>
            <person name="Simmonds M."/>
            <person name="Spiegler S."/>
            <person name="Tivey A."/>
            <person name="Sugano S."/>
            <person name="White B."/>
            <person name="Walker D."/>
            <person name="Woodward J."/>
            <person name="Winckler T."/>
            <person name="Tanaka Y."/>
            <person name="Shaulsky G."/>
            <person name="Schleicher M."/>
            <person name="Weinstock G."/>
            <person name="Rosenthal A."/>
            <person name="Cox E.C."/>
            <person name="Chisholm R.L."/>
            <person name="Gibbs R."/>
            <person name="Loomis W.F."/>
            <person name="Platzer M."/>
            <person name="Kay R.R."/>
            <person name="Williams J."/>
            <person name="Dear P.H."/>
            <person name="Noegel A.A."/>
            <person name="Barrell B."/>
            <person name="Kuspa A."/>
        </authorList>
    </citation>
    <scope>NUCLEOTIDE SEQUENCE [LARGE SCALE GENOMIC DNA]</scope>
    <source>
        <strain evidence="2 3">AX4</strain>
    </source>
</reference>
<dbReference type="dictyBase" id="DDB_G0288905"/>
<dbReference type="GeneID" id="8626863"/>
<dbReference type="SMR" id="Q54I99"/>
<dbReference type="PhylomeDB" id="Q54I99"/>
<dbReference type="PaxDb" id="44689-DDB0188165"/>
<comment type="caution">
    <text evidence="2">The sequence shown here is derived from an EMBL/GenBank/DDBJ whole genome shotgun (WGS) entry which is preliminary data.</text>
</comment>
<dbReference type="VEuPathDB" id="AmoebaDB:DDB_G0288905"/>
<name>Q54I99_DICDI</name>
<dbReference type="Pfam" id="PF05725">
    <property type="entry name" value="FNIP"/>
    <property type="match status" value="1"/>
</dbReference>
<keyword evidence="3" id="KW-1185">Reference proteome</keyword>
<proteinExistence type="predicted"/>
<dbReference type="AlphaFoldDB" id="Q54I99"/>
<dbReference type="InParanoid" id="Q54I99"/>
<dbReference type="Proteomes" id="UP000002195">
    <property type="component" value="Unassembled WGS sequence"/>
</dbReference>
<dbReference type="HOGENOM" id="CLU_029080_0_0_1"/>
<protein>
    <recommendedName>
        <fullName evidence="4">FNIP repeat-containing protein</fullName>
    </recommendedName>
</protein>
<gene>
    <name evidence="2" type="ORF">DDB_G0288905</name>
</gene>
<dbReference type="InterPro" id="IPR008615">
    <property type="entry name" value="FNIP"/>
</dbReference>
<sequence>MLNKKLKINHFIDNNNYDENNEKLFWKVYKNKYLLKNIWKHARLFGNVYYLTKYIYFEQDSLLNYPYWSYITVIALVGEFNYPLKKILPPYITRLTLREYSNNNDDGDQSLPDTINNLTIMDKLPTNSGNNKSKLIIPKSVVRLVFGGRFNQVIPIGFIVPTIKYLKFCYSFDQEIKPFVLPSTLLHIQFGSKWNKYLEFNYNLPMGLKTLILGSNYNGTINGPIPNSLELIHLPWYHLDNIHKNINLFKNINSNSLIYIGTELIKSKNIFSYFKDLENNNNKEDEDEEENEINIENLNEINKLIIASKIENLPTIWPKSIKELTIINEISNGINGKIPQTIEKLIFFSREFLSTRFFNSKLLSNDLPDTIKILDLGIQIKVPSKLPNLKELYFNPNLMDSSSFNLSLLPSSLEILKNNNQNQFYPISKKLLKNHFKNLKQLNGFLIVNDNDNDDNDSYEDNDNNNIENYTINNLLNEIDLNNLPINNKFKSLVIKGDYKLEILKLIDCPSLKNLELTLLNEEYEDSFTLLFRSLPKSIVHLKVYCDLFPDSPIQSIDINENLTNIDLILGDPWGKPMSIIEIDNLTINNLIIRTNCK</sequence>
<evidence type="ECO:0000256" key="1">
    <source>
        <dbReference type="ARBA" id="ARBA00022737"/>
    </source>
</evidence>
<dbReference type="PANTHER" id="PTHR32134">
    <property type="entry name" value="FNIP REPEAT-CONTAINING PROTEIN"/>
    <property type="match status" value="1"/>
</dbReference>
<accession>Q54I99</accession>
<dbReference type="EMBL" id="AAFI02000126">
    <property type="protein sequence ID" value="EAL62976.1"/>
    <property type="molecule type" value="Genomic_DNA"/>
</dbReference>
<dbReference type="eggNOG" id="ENOG502RI11">
    <property type="taxonomic scope" value="Eukaryota"/>
</dbReference>
<dbReference type="RefSeq" id="XP_636480.1">
    <property type="nucleotide sequence ID" value="XM_631388.1"/>
</dbReference>